<proteinExistence type="predicted"/>
<name>A0ACB6RGX4_9PLEO</name>
<evidence type="ECO:0000313" key="2">
    <source>
        <dbReference type="Proteomes" id="UP000799754"/>
    </source>
</evidence>
<reference evidence="1" key="1">
    <citation type="journal article" date="2020" name="Stud. Mycol.">
        <title>101 Dothideomycetes genomes: a test case for predicting lifestyles and emergence of pathogens.</title>
        <authorList>
            <person name="Haridas S."/>
            <person name="Albert R."/>
            <person name="Binder M."/>
            <person name="Bloem J."/>
            <person name="Labutti K."/>
            <person name="Salamov A."/>
            <person name="Andreopoulos B."/>
            <person name="Baker S."/>
            <person name="Barry K."/>
            <person name="Bills G."/>
            <person name="Bluhm B."/>
            <person name="Cannon C."/>
            <person name="Castanera R."/>
            <person name="Culley D."/>
            <person name="Daum C."/>
            <person name="Ezra D."/>
            <person name="Gonzalez J."/>
            <person name="Henrissat B."/>
            <person name="Kuo A."/>
            <person name="Liang C."/>
            <person name="Lipzen A."/>
            <person name="Lutzoni F."/>
            <person name="Magnuson J."/>
            <person name="Mondo S."/>
            <person name="Nolan M."/>
            <person name="Ohm R."/>
            <person name="Pangilinan J."/>
            <person name="Park H.-J."/>
            <person name="Ramirez L."/>
            <person name="Alfaro M."/>
            <person name="Sun H."/>
            <person name="Tritt A."/>
            <person name="Yoshinaga Y."/>
            <person name="Zwiers L.-H."/>
            <person name="Turgeon B."/>
            <person name="Goodwin S."/>
            <person name="Spatafora J."/>
            <person name="Crous P."/>
            <person name="Grigoriev I."/>
        </authorList>
    </citation>
    <scope>NUCLEOTIDE SEQUENCE</scope>
    <source>
        <strain evidence="1">CBS 525.71</strain>
    </source>
</reference>
<gene>
    <name evidence="1" type="ORF">BU25DRAFT_463895</name>
</gene>
<evidence type="ECO:0000313" key="1">
    <source>
        <dbReference type="EMBL" id="KAF2621165.1"/>
    </source>
</evidence>
<dbReference type="EMBL" id="MU006760">
    <property type="protein sequence ID" value="KAF2621165.1"/>
    <property type="molecule type" value="Genomic_DNA"/>
</dbReference>
<comment type="caution">
    <text evidence="1">The sequence shown here is derived from an EMBL/GenBank/DDBJ whole genome shotgun (WGS) entry which is preliminary data.</text>
</comment>
<organism evidence="1 2">
    <name type="scientific">Macroventuria anomochaeta</name>
    <dbReference type="NCBI Taxonomy" id="301207"/>
    <lineage>
        <taxon>Eukaryota</taxon>
        <taxon>Fungi</taxon>
        <taxon>Dikarya</taxon>
        <taxon>Ascomycota</taxon>
        <taxon>Pezizomycotina</taxon>
        <taxon>Dothideomycetes</taxon>
        <taxon>Pleosporomycetidae</taxon>
        <taxon>Pleosporales</taxon>
        <taxon>Pleosporineae</taxon>
        <taxon>Didymellaceae</taxon>
        <taxon>Macroventuria</taxon>
    </lineage>
</organism>
<protein>
    <submittedName>
        <fullName evidence="1">Uncharacterized protein</fullName>
    </submittedName>
</protein>
<accession>A0ACB6RGX4</accession>
<sequence>MFDQLARYRSVRDRQNVTAAARADVRTLVNMASDEFTNPENLEAFWEWQWQGLKAEMSRKPIIERHTPLSGREIWDTVFKMKSYDYGSCTAAKGDLNCLSYEYLGLGVMDDAGERFRLTLVQDFLIATREPPRDSGGVMHVMPQMFLGVVATDDGGNDRGFVFAQLGELDHFVGDEDYEEVAGESLGNGSFRGTVFGVVVKFESTGQTGSVWLIFNLKPENSDGARYCYSDTSL</sequence>
<dbReference type="Proteomes" id="UP000799754">
    <property type="component" value="Unassembled WGS sequence"/>
</dbReference>
<keyword evidence="2" id="KW-1185">Reference proteome</keyword>